<evidence type="ECO:0000313" key="3">
    <source>
        <dbReference type="Proteomes" id="UP000237423"/>
    </source>
</evidence>
<protein>
    <submittedName>
        <fullName evidence="2">Uncharacterized protein</fullName>
    </submittedName>
</protein>
<sequence>MDKYRGRLNWNKELEDLREIRAKQEKQEKQEKQKQAEPKKQELAEYPNRNGASIP</sequence>
<feature type="compositionally biased region" description="Basic and acidic residues" evidence="1">
    <location>
        <begin position="21"/>
        <end position="43"/>
    </location>
</feature>
<dbReference type="AlphaFoldDB" id="A0A2S5CR02"/>
<gene>
    <name evidence="2" type="ORF">AADEFJLK_00193</name>
</gene>
<name>A0A2S5CR02_9GAMM</name>
<evidence type="ECO:0000256" key="1">
    <source>
        <dbReference type="SAM" id="MobiDB-lite"/>
    </source>
</evidence>
<organism evidence="2 3">
    <name type="scientific">Methylovulum psychrotolerans</name>
    <dbReference type="NCBI Taxonomy" id="1704499"/>
    <lineage>
        <taxon>Bacteria</taxon>
        <taxon>Pseudomonadati</taxon>
        <taxon>Pseudomonadota</taxon>
        <taxon>Gammaproteobacteria</taxon>
        <taxon>Methylococcales</taxon>
        <taxon>Methylococcaceae</taxon>
        <taxon>Methylovulum</taxon>
    </lineage>
</organism>
<evidence type="ECO:0000313" key="2">
    <source>
        <dbReference type="EMBL" id="POZ53177.1"/>
    </source>
</evidence>
<dbReference type="RefSeq" id="WP_170064996.1">
    <property type="nucleotide sequence ID" value="NZ_PGFZ01000001.1"/>
</dbReference>
<feature type="region of interest" description="Disordered" evidence="1">
    <location>
        <begin position="21"/>
        <end position="55"/>
    </location>
</feature>
<dbReference type="EMBL" id="PGFZ01000001">
    <property type="protein sequence ID" value="POZ53177.1"/>
    <property type="molecule type" value="Genomic_DNA"/>
</dbReference>
<comment type="caution">
    <text evidence="2">The sequence shown here is derived from an EMBL/GenBank/DDBJ whole genome shotgun (WGS) entry which is preliminary data.</text>
</comment>
<reference evidence="2 3" key="1">
    <citation type="submission" date="2017-11" db="EMBL/GenBank/DDBJ databases">
        <title>Draft Genome Sequence of Methylobacter psychrotolerans Sph1T, an Obligate Methanotroph from Low-Temperature Environments.</title>
        <authorList>
            <person name="Oshkin I.Y."/>
            <person name="Miroshnikov K."/>
            <person name="Belova S.E."/>
            <person name="Korzhenkov A."/>
            <person name="Toshchakov S.V."/>
            <person name="Dedysh S.N."/>
        </authorList>
    </citation>
    <scope>NUCLEOTIDE SEQUENCE [LARGE SCALE GENOMIC DNA]</scope>
    <source>
        <strain evidence="2 3">Sph1</strain>
    </source>
</reference>
<accession>A0A2S5CR02</accession>
<proteinExistence type="predicted"/>
<dbReference type="Proteomes" id="UP000237423">
    <property type="component" value="Unassembled WGS sequence"/>
</dbReference>